<proteinExistence type="inferred from homology"/>
<reference evidence="6" key="1">
    <citation type="submission" date="2015-11" db="EMBL/GenBank/DDBJ databases">
        <title>De novo transcriptome assembly of four potential Pierce s Disease insect vectors from Arizona vineyards.</title>
        <authorList>
            <person name="Tassone E.E."/>
        </authorList>
    </citation>
    <scope>NUCLEOTIDE SEQUENCE</scope>
</reference>
<dbReference type="AlphaFoldDB" id="A0A1B6M041"/>
<evidence type="ECO:0000256" key="1">
    <source>
        <dbReference type="ARBA" id="ARBA00022729"/>
    </source>
</evidence>
<dbReference type="PANTHER" id="PTHR23220">
    <property type="entry name" value="INTEGRIN ALPHA"/>
    <property type="match status" value="1"/>
</dbReference>
<organism evidence="6">
    <name type="scientific">Graphocephala atropunctata</name>
    <dbReference type="NCBI Taxonomy" id="36148"/>
    <lineage>
        <taxon>Eukaryota</taxon>
        <taxon>Metazoa</taxon>
        <taxon>Ecdysozoa</taxon>
        <taxon>Arthropoda</taxon>
        <taxon>Hexapoda</taxon>
        <taxon>Insecta</taxon>
        <taxon>Pterygota</taxon>
        <taxon>Neoptera</taxon>
        <taxon>Paraneoptera</taxon>
        <taxon>Hemiptera</taxon>
        <taxon>Auchenorrhyncha</taxon>
        <taxon>Membracoidea</taxon>
        <taxon>Cicadellidae</taxon>
        <taxon>Cicadellinae</taxon>
        <taxon>Cicadellini</taxon>
        <taxon>Graphocephala</taxon>
    </lineage>
</organism>
<keyword evidence="5" id="KW-0401">Integrin</keyword>
<gene>
    <name evidence="6" type="ORF">g.8036</name>
</gene>
<keyword evidence="3" id="KW-0325">Glycoprotein</keyword>
<evidence type="ECO:0000256" key="4">
    <source>
        <dbReference type="PROSITE-ProRule" id="PRU00803"/>
    </source>
</evidence>
<feature type="non-terminal residue" evidence="6">
    <location>
        <position position="443"/>
    </location>
</feature>
<dbReference type="SMART" id="SM00191">
    <property type="entry name" value="Int_alpha"/>
    <property type="match status" value="4"/>
</dbReference>
<dbReference type="GO" id="GO:0098609">
    <property type="term" value="P:cell-cell adhesion"/>
    <property type="evidence" value="ECO:0007669"/>
    <property type="project" value="TreeGrafter"/>
</dbReference>
<comment type="subcellular location">
    <subcellularLocation>
        <location evidence="5">Membrane</location>
        <topology evidence="5">Single-pass type I membrane protein</topology>
    </subcellularLocation>
</comment>
<evidence type="ECO:0008006" key="7">
    <source>
        <dbReference type="Google" id="ProtNLM"/>
    </source>
</evidence>
<dbReference type="SUPFAM" id="SSF69318">
    <property type="entry name" value="Integrin alpha N-terminal domain"/>
    <property type="match status" value="1"/>
</dbReference>
<dbReference type="GO" id="GO:0008305">
    <property type="term" value="C:integrin complex"/>
    <property type="evidence" value="ECO:0007669"/>
    <property type="project" value="InterPro"/>
</dbReference>
<dbReference type="GO" id="GO:0033627">
    <property type="term" value="P:cell adhesion mediated by integrin"/>
    <property type="evidence" value="ECO:0007669"/>
    <property type="project" value="TreeGrafter"/>
</dbReference>
<evidence type="ECO:0000256" key="2">
    <source>
        <dbReference type="ARBA" id="ARBA00022737"/>
    </source>
</evidence>
<comment type="similarity">
    <text evidence="5">Belongs to the integrin alpha chain family.</text>
</comment>
<protein>
    <recommendedName>
        <fullName evidence="7">Integrin alpha-2 domain-containing protein</fullName>
    </recommendedName>
</protein>
<feature type="non-terminal residue" evidence="6">
    <location>
        <position position="1"/>
    </location>
</feature>
<dbReference type="GO" id="GO:0009897">
    <property type="term" value="C:external side of plasma membrane"/>
    <property type="evidence" value="ECO:0007669"/>
    <property type="project" value="TreeGrafter"/>
</dbReference>
<feature type="repeat" description="FG-GAP" evidence="4">
    <location>
        <begin position="378"/>
        <end position="434"/>
    </location>
</feature>
<feature type="signal peptide" evidence="5">
    <location>
        <begin position="1"/>
        <end position="21"/>
    </location>
</feature>
<feature type="repeat" description="FG-GAP" evidence="4">
    <location>
        <begin position="309"/>
        <end position="377"/>
    </location>
</feature>
<keyword evidence="5" id="KW-0675">Receptor</keyword>
<dbReference type="PROSITE" id="PS51470">
    <property type="entry name" value="FG_GAP"/>
    <property type="match status" value="2"/>
</dbReference>
<dbReference type="GO" id="GO:0007160">
    <property type="term" value="P:cell-matrix adhesion"/>
    <property type="evidence" value="ECO:0007669"/>
    <property type="project" value="TreeGrafter"/>
</dbReference>
<dbReference type="GO" id="GO:0005178">
    <property type="term" value="F:integrin binding"/>
    <property type="evidence" value="ECO:0007669"/>
    <property type="project" value="TreeGrafter"/>
</dbReference>
<keyword evidence="1 5" id="KW-0732">Signal</keyword>
<feature type="chain" id="PRO_5008447403" description="Integrin alpha-2 domain-containing protein" evidence="5">
    <location>
        <begin position="22"/>
        <end position="443"/>
    </location>
</feature>
<evidence type="ECO:0000313" key="6">
    <source>
        <dbReference type="EMBL" id="JAT29264.1"/>
    </source>
</evidence>
<dbReference type="PANTHER" id="PTHR23220:SF122">
    <property type="entry name" value="INTEGRIN ALPHA-PS1"/>
    <property type="match status" value="1"/>
</dbReference>
<dbReference type="InterPro" id="IPR013519">
    <property type="entry name" value="Int_alpha_beta-p"/>
</dbReference>
<dbReference type="PRINTS" id="PR01185">
    <property type="entry name" value="INTEGRINA"/>
</dbReference>
<accession>A0A1B6M041</accession>
<dbReference type="EMBL" id="GEBQ01010713">
    <property type="protein sequence ID" value="JAT29264.1"/>
    <property type="molecule type" value="Transcribed_RNA"/>
</dbReference>
<evidence type="ECO:0000256" key="3">
    <source>
        <dbReference type="ARBA" id="ARBA00023180"/>
    </source>
</evidence>
<name>A0A1B6M041_9HEMI</name>
<keyword evidence="2" id="KW-0677">Repeat</keyword>
<dbReference type="InterPro" id="IPR028994">
    <property type="entry name" value="Integrin_alpha_N"/>
</dbReference>
<dbReference type="InterPro" id="IPR000413">
    <property type="entry name" value="Integrin_alpha"/>
</dbReference>
<dbReference type="Pfam" id="PF01839">
    <property type="entry name" value="FG-GAP"/>
    <property type="match status" value="2"/>
</dbReference>
<keyword evidence="5" id="KW-0130">Cell adhesion</keyword>
<dbReference type="Gene3D" id="2.130.10.130">
    <property type="entry name" value="Integrin alpha, N-terminal"/>
    <property type="match status" value="1"/>
</dbReference>
<dbReference type="InterPro" id="IPR013517">
    <property type="entry name" value="FG-GAP"/>
</dbReference>
<dbReference type="GO" id="GO:0007229">
    <property type="term" value="P:integrin-mediated signaling pathway"/>
    <property type="evidence" value="ECO:0007669"/>
    <property type="project" value="UniProtKB-KW"/>
</dbReference>
<evidence type="ECO:0000256" key="5">
    <source>
        <dbReference type="RuleBase" id="RU003762"/>
    </source>
</evidence>
<sequence length="443" mass="47889">LRPVMSPVVVLLVSALVAALGYNLEPRHAVVIHDPQHDSESYFGYSLNFWRQSGPGNATTTWLLVGAPRAKLDKFSGERVRQPGVVYKCGLDSLRCSPISVLGYDDTVEQDLTWRWRQKNIPARAWIGATIAVEDKVDGGFAVCAPRMKQMVQKDGWLIPGRCYYWKDELHMSSLALLDTVSFARDMVSNGFRAGLAQVGMSAHFVKNSTTSQLVVGAPGVDYFKGAMAVYEKEVEDSKRQTSKGLSSLHMPIASQSKFDNYMGYSVTTAKFHSDGRVSYVAGAPRGEGLELFSGVVFVLSSPYKPRWSVVSTLKGHQMGEYYGACVTAVDVDQDGRDDVLLVGAPLHSLTSTAEESVSGDQGRVYVYINKGEGVLESAGTMMGSSVAGARFGSSLANIGDINLDGFNDLAVGAPYEGAGAVYIYHGQQGGLKSKFSQRISAS</sequence>